<comment type="caution">
    <text evidence="1">The sequence shown here is derived from an EMBL/GenBank/DDBJ whole genome shotgun (WGS) entry which is preliminary data.</text>
</comment>
<protein>
    <submittedName>
        <fullName evidence="1">Uncharacterized protein</fullName>
    </submittedName>
</protein>
<evidence type="ECO:0000313" key="2">
    <source>
        <dbReference type="Proteomes" id="UP000294813"/>
    </source>
</evidence>
<organism evidence="1 2">
    <name type="scientific">Heliophilum fasciatum</name>
    <dbReference type="NCBI Taxonomy" id="35700"/>
    <lineage>
        <taxon>Bacteria</taxon>
        <taxon>Bacillati</taxon>
        <taxon>Bacillota</taxon>
        <taxon>Clostridia</taxon>
        <taxon>Eubacteriales</taxon>
        <taxon>Heliobacteriaceae</taxon>
        <taxon>Heliophilum</taxon>
    </lineage>
</organism>
<keyword evidence="2" id="KW-1185">Reference proteome</keyword>
<name>A0A4R2RKS4_9FIRM</name>
<dbReference type="RefSeq" id="WP_131920849.1">
    <property type="nucleotide sequence ID" value="NZ_JAOQNU010000039.1"/>
</dbReference>
<dbReference type="Proteomes" id="UP000294813">
    <property type="component" value="Unassembled WGS sequence"/>
</dbReference>
<proteinExistence type="predicted"/>
<dbReference type="EMBL" id="SLXT01000039">
    <property type="protein sequence ID" value="TCP60311.1"/>
    <property type="molecule type" value="Genomic_DNA"/>
</dbReference>
<accession>A0A4R2RKS4</accession>
<dbReference type="AlphaFoldDB" id="A0A4R2RKS4"/>
<gene>
    <name evidence="1" type="ORF">EDD73_13910</name>
</gene>
<evidence type="ECO:0000313" key="1">
    <source>
        <dbReference type="EMBL" id="TCP60311.1"/>
    </source>
</evidence>
<sequence>MVAAMSEGAGQKEVILKYRDWIFQGLCAYVEQHQGGPPSPEVFDRFLTVCFESGEIGAEGKKRSKRGADDPEAEQMLYDWLYFPLFYVIKERRIEFVAFKRNEQELYYESDDMVQEVTVQTLERVWEKLDVAKIRAADDPWKRFHAYVAMQAVYKMLQVQKKRADEAARYKPRDFAAETEENTLKWGREAAGHAGVSAADGAHDIWEEAGYHDLTLVETGHEAVRVLEEWLGEALLRLKRTLRRHLQTIWDGAVDICAVITDDAQQEAQFDGQLCLIAQFLRTIMPENKHCHEDMRCYLVQHCCQNSDTFHLHQSRMRAALAGGAENLLEKLPRKLQALLDR</sequence>
<reference evidence="1 2" key="1">
    <citation type="submission" date="2019-03" db="EMBL/GenBank/DDBJ databases">
        <title>Genomic Encyclopedia of Type Strains, Phase IV (KMG-IV): sequencing the most valuable type-strain genomes for metagenomic binning, comparative biology and taxonomic classification.</title>
        <authorList>
            <person name="Goeker M."/>
        </authorList>
    </citation>
    <scope>NUCLEOTIDE SEQUENCE [LARGE SCALE GENOMIC DNA]</scope>
    <source>
        <strain evidence="1 2">DSM 11170</strain>
    </source>
</reference>